<dbReference type="GO" id="GO:0006298">
    <property type="term" value="P:mismatch repair"/>
    <property type="evidence" value="ECO:0007669"/>
    <property type="project" value="InterPro"/>
</dbReference>
<reference evidence="8" key="2">
    <citation type="journal article" date="2021" name="PeerJ">
        <title>Extensive microbial diversity within the chicken gut microbiome revealed by metagenomics and culture.</title>
        <authorList>
            <person name="Gilroy R."/>
            <person name="Ravi A."/>
            <person name="Getino M."/>
            <person name="Pursley I."/>
            <person name="Horton D.L."/>
            <person name="Alikhan N.F."/>
            <person name="Baker D."/>
            <person name="Gharbi K."/>
            <person name="Hall N."/>
            <person name="Watson M."/>
            <person name="Adriaenssens E.M."/>
            <person name="Foster-Nyarko E."/>
            <person name="Jarju S."/>
            <person name="Secka A."/>
            <person name="Antonio M."/>
            <person name="Oren A."/>
            <person name="Chaudhuri R.R."/>
            <person name="La Ragione R."/>
            <person name="Hildebrand F."/>
            <person name="Pallen M.J."/>
        </authorList>
    </citation>
    <scope>NUCLEOTIDE SEQUENCE</scope>
    <source>
        <strain evidence="8">6276</strain>
    </source>
</reference>
<dbReference type="GO" id="GO:0016787">
    <property type="term" value="F:hydrolase activity"/>
    <property type="evidence" value="ECO:0007669"/>
    <property type="project" value="UniProtKB-KW"/>
</dbReference>
<evidence type="ECO:0000256" key="5">
    <source>
        <dbReference type="ARBA" id="ARBA00023204"/>
    </source>
</evidence>
<reference evidence="8" key="1">
    <citation type="submission" date="2020-10" db="EMBL/GenBank/DDBJ databases">
        <authorList>
            <person name="Gilroy R."/>
        </authorList>
    </citation>
    <scope>NUCLEOTIDE SEQUENCE</scope>
    <source>
        <strain evidence="8">6276</strain>
    </source>
</reference>
<comment type="similarity">
    <text evidence="6">Belongs to the Vsr family.</text>
</comment>
<feature type="region of interest" description="Disordered" evidence="7">
    <location>
        <begin position="1"/>
        <end position="20"/>
    </location>
</feature>
<dbReference type="Gene3D" id="3.40.960.10">
    <property type="entry name" value="VSR Endonuclease"/>
    <property type="match status" value="1"/>
</dbReference>
<protein>
    <submittedName>
        <fullName evidence="8">Very short patch repair endonuclease</fullName>
    </submittedName>
</protein>
<evidence type="ECO:0000256" key="6">
    <source>
        <dbReference type="ARBA" id="ARBA00029466"/>
    </source>
</evidence>
<keyword evidence="1" id="KW-0540">Nuclease</keyword>
<name>A0A9D1JNC9_9BACT</name>
<evidence type="ECO:0000256" key="1">
    <source>
        <dbReference type="ARBA" id="ARBA00022722"/>
    </source>
</evidence>
<evidence type="ECO:0000256" key="3">
    <source>
        <dbReference type="ARBA" id="ARBA00022763"/>
    </source>
</evidence>
<dbReference type="Pfam" id="PF03852">
    <property type="entry name" value="Vsr"/>
    <property type="match status" value="1"/>
</dbReference>
<evidence type="ECO:0000256" key="2">
    <source>
        <dbReference type="ARBA" id="ARBA00022759"/>
    </source>
</evidence>
<organism evidence="8 9">
    <name type="scientific">Candidatus Scatousia excrementigallinarum</name>
    <dbReference type="NCBI Taxonomy" id="2840935"/>
    <lineage>
        <taxon>Bacteria</taxon>
        <taxon>Candidatus Scatousia</taxon>
    </lineage>
</organism>
<comment type="caution">
    <text evidence="8">The sequence shown here is derived from an EMBL/GenBank/DDBJ whole genome shotgun (WGS) entry which is preliminary data.</text>
</comment>
<gene>
    <name evidence="8" type="ORF">IAC10_09505</name>
</gene>
<dbReference type="AlphaFoldDB" id="A0A9D1JNC9"/>
<dbReference type="SUPFAM" id="SSF52980">
    <property type="entry name" value="Restriction endonuclease-like"/>
    <property type="match status" value="1"/>
</dbReference>
<proteinExistence type="inferred from homology"/>
<evidence type="ECO:0000313" key="9">
    <source>
        <dbReference type="Proteomes" id="UP000823928"/>
    </source>
</evidence>
<feature type="compositionally biased region" description="Polar residues" evidence="7">
    <location>
        <begin position="1"/>
        <end position="14"/>
    </location>
</feature>
<dbReference type="NCBIfam" id="TIGR00632">
    <property type="entry name" value="vsr"/>
    <property type="match status" value="1"/>
</dbReference>
<accession>A0A9D1JNC9</accession>
<evidence type="ECO:0000256" key="7">
    <source>
        <dbReference type="SAM" id="MobiDB-lite"/>
    </source>
</evidence>
<evidence type="ECO:0000256" key="4">
    <source>
        <dbReference type="ARBA" id="ARBA00022801"/>
    </source>
</evidence>
<sequence length="139" mass="16807">MSNTREQISRNMRSNKSKDTKPEIMLRKELWQRGLRYRKNYKYLSGKPDIVFLGAKIAVFVDGSMWHGYDWEHTKNNFKSNRNYWIPKIEGNRERDFEVTQDLIELGWLVLRFWDFDIENDLNTCADKVERALKNRSKK</sequence>
<keyword evidence="4" id="KW-0378">Hydrolase</keyword>
<dbReference type="EMBL" id="DVIU01000188">
    <property type="protein sequence ID" value="HIS36843.1"/>
    <property type="molecule type" value="Genomic_DNA"/>
</dbReference>
<dbReference type="InterPro" id="IPR004603">
    <property type="entry name" value="DNA_mismatch_endonuc_vsr"/>
</dbReference>
<keyword evidence="2 8" id="KW-0255">Endonuclease</keyword>
<keyword evidence="5" id="KW-0234">DNA repair</keyword>
<dbReference type="GO" id="GO:0004519">
    <property type="term" value="F:endonuclease activity"/>
    <property type="evidence" value="ECO:0007669"/>
    <property type="project" value="UniProtKB-KW"/>
</dbReference>
<keyword evidence="3" id="KW-0227">DNA damage</keyword>
<dbReference type="InterPro" id="IPR011335">
    <property type="entry name" value="Restrct_endonuc-II-like"/>
</dbReference>
<dbReference type="CDD" id="cd00221">
    <property type="entry name" value="Vsr"/>
    <property type="match status" value="1"/>
</dbReference>
<dbReference type="Proteomes" id="UP000823928">
    <property type="component" value="Unassembled WGS sequence"/>
</dbReference>
<evidence type="ECO:0000313" key="8">
    <source>
        <dbReference type="EMBL" id="HIS36843.1"/>
    </source>
</evidence>